<evidence type="ECO:0000259" key="2">
    <source>
        <dbReference type="PROSITE" id="PS50830"/>
    </source>
</evidence>
<evidence type="ECO:0000256" key="1">
    <source>
        <dbReference type="SAM" id="Phobius"/>
    </source>
</evidence>
<dbReference type="InterPro" id="IPR035437">
    <property type="entry name" value="SNase_OB-fold_sf"/>
</dbReference>
<protein>
    <submittedName>
        <fullName evidence="3">Nuclease</fullName>
    </submittedName>
</protein>
<dbReference type="SUPFAM" id="SSF50199">
    <property type="entry name" value="Staphylococcal nuclease"/>
    <property type="match status" value="1"/>
</dbReference>
<gene>
    <name evidence="3" type="ORF">DI555_20420</name>
</gene>
<dbReference type="InterPro" id="IPR016071">
    <property type="entry name" value="Staphylococal_nuclease_OB-fold"/>
</dbReference>
<evidence type="ECO:0000313" key="3">
    <source>
        <dbReference type="EMBL" id="PZQ51915.1"/>
    </source>
</evidence>
<dbReference type="Gene3D" id="2.40.50.90">
    <property type="match status" value="1"/>
</dbReference>
<feature type="domain" description="TNase-like" evidence="2">
    <location>
        <begin position="66"/>
        <end position="155"/>
    </location>
</feature>
<reference evidence="3 4" key="1">
    <citation type="submission" date="2017-08" db="EMBL/GenBank/DDBJ databases">
        <title>Infants hospitalized years apart are colonized by the same room-sourced microbial strains.</title>
        <authorList>
            <person name="Brooks B."/>
            <person name="Olm M.R."/>
            <person name="Firek B.A."/>
            <person name="Baker R."/>
            <person name="Thomas B.C."/>
            <person name="Morowitz M.J."/>
            <person name="Banfield J.F."/>
        </authorList>
    </citation>
    <scope>NUCLEOTIDE SEQUENCE [LARGE SCALE GENOMIC DNA]</scope>
    <source>
        <strain evidence="3">S2_005_002_R2_33</strain>
    </source>
</reference>
<keyword evidence="1" id="KW-1133">Transmembrane helix</keyword>
<keyword evidence="1" id="KW-0812">Transmembrane</keyword>
<accession>A0A2W5NMB6</accession>
<evidence type="ECO:0000313" key="4">
    <source>
        <dbReference type="Proteomes" id="UP000249082"/>
    </source>
</evidence>
<organism evidence="3 4">
    <name type="scientific">Novosphingobium pentaromativorans</name>
    <dbReference type="NCBI Taxonomy" id="205844"/>
    <lineage>
        <taxon>Bacteria</taxon>
        <taxon>Pseudomonadati</taxon>
        <taxon>Pseudomonadota</taxon>
        <taxon>Alphaproteobacteria</taxon>
        <taxon>Sphingomonadales</taxon>
        <taxon>Sphingomonadaceae</taxon>
        <taxon>Novosphingobium</taxon>
    </lineage>
</organism>
<comment type="caution">
    <text evidence="3">The sequence shown here is derived from an EMBL/GenBank/DDBJ whole genome shotgun (WGS) entry which is preliminary data.</text>
</comment>
<dbReference type="Pfam" id="PF00565">
    <property type="entry name" value="SNase"/>
    <property type="match status" value="1"/>
</dbReference>
<sequence>MPNSTSRRGIPASIWILLPLVLIAGLYWWHDRRAAPGLDGTVFPAAPDVETARFAKCSGPVRKTCVVDGDTFWYQGTKIRIADINTPETGQPECREEARLGARATDRLIALLNDGPFTLQPGGDGRDRDRYGRALRIVTRQGHSLGAALVDEGLAEQWQGRRGSWC</sequence>
<proteinExistence type="predicted"/>
<name>A0A2W5NMB6_9SPHN</name>
<dbReference type="PROSITE" id="PS50830">
    <property type="entry name" value="TNASE_3"/>
    <property type="match status" value="1"/>
</dbReference>
<dbReference type="Proteomes" id="UP000249082">
    <property type="component" value="Unassembled WGS sequence"/>
</dbReference>
<keyword evidence="1" id="KW-0472">Membrane</keyword>
<feature type="transmembrane region" description="Helical" evidence="1">
    <location>
        <begin position="12"/>
        <end position="29"/>
    </location>
</feature>
<dbReference type="AlphaFoldDB" id="A0A2W5NMB6"/>
<dbReference type="EMBL" id="QFPX01000023">
    <property type="protein sequence ID" value="PZQ51915.1"/>
    <property type="molecule type" value="Genomic_DNA"/>
</dbReference>